<dbReference type="GO" id="GO:0005634">
    <property type="term" value="C:nucleus"/>
    <property type="evidence" value="ECO:0007669"/>
    <property type="project" value="TreeGrafter"/>
</dbReference>
<dbReference type="AlphaFoldDB" id="A0A1B6CBT4"/>
<evidence type="ECO:0000256" key="2">
    <source>
        <dbReference type="ARBA" id="ARBA00022490"/>
    </source>
</evidence>
<accession>A0A1B6CBT4</accession>
<gene>
    <name evidence="5" type="ORF">g.10816</name>
</gene>
<organism evidence="5">
    <name type="scientific">Clastoptera arizonana</name>
    <name type="common">Arizona spittle bug</name>
    <dbReference type="NCBI Taxonomy" id="38151"/>
    <lineage>
        <taxon>Eukaryota</taxon>
        <taxon>Metazoa</taxon>
        <taxon>Ecdysozoa</taxon>
        <taxon>Arthropoda</taxon>
        <taxon>Hexapoda</taxon>
        <taxon>Insecta</taxon>
        <taxon>Pterygota</taxon>
        <taxon>Neoptera</taxon>
        <taxon>Paraneoptera</taxon>
        <taxon>Hemiptera</taxon>
        <taxon>Auchenorrhyncha</taxon>
        <taxon>Cercopoidea</taxon>
        <taxon>Clastopteridae</taxon>
        <taxon>Clastoptera</taxon>
    </lineage>
</organism>
<dbReference type="GO" id="GO:0015630">
    <property type="term" value="C:microtubule cytoskeleton"/>
    <property type="evidence" value="ECO:0007669"/>
    <property type="project" value="UniProtKB-UniRule"/>
</dbReference>
<dbReference type="PANTHER" id="PTHR19960">
    <property type="entry name" value="TEKTIN"/>
    <property type="match status" value="1"/>
</dbReference>
<name>A0A1B6CBT4_9HEMI</name>
<dbReference type="GO" id="GO:0005930">
    <property type="term" value="C:axoneme"/>
    <property type="evidence" value="ECO:0007669"/>
    <property type="project" value="UniProtKB-SubCell"/>
</dbReference>
<sequence length="423" mass="49313">MISVVTYEKPISRVALPDWHGKVWELRQTCDSKRSDAFNLRNEARQLRNETNCKTNWDTYHNNARLADRLTEVSRWEELMKNCLHAVEKEIADLASEKAITEAATEALNLNFTLVNECLTMRDQRGGADLCRDDAEIELKHELSSLEALKKMLTDKSQAAWEQINRLEEVRFTLQQDLSDKNETLRIAKNNLGLDKNCANTSFKPDPLRAPKGMIPYEAWLDHCRYLKLRADNELSASQKLRESMYVPRERAKNDMHSQDDATNFALRKRIYETQRIKNELDWQRLNMLADMDRLMKEIDFLETSLLDKTNALKLAETRCENRLYRRGAELCRDEPMLGLTNEVIQLRQTMTDLQNKTDDAKATYNALEDQLMVIDRELSNKNHALTTDLRCLDLRARLHKAPTTQTERNIVLTRMQDEIPPE</sequence>
<dbReference type="PRINTS" id="PR00511">
    <property type="entry name" value="TEKTIN"/>
</dbReference>
<evidence type="ECO:0000256" key="4">
    <source>
        <dbReference type="SAM" id="Coils"/>
    </source>
</evidence>
<keyword evidence="4" id="KW-0175">Coiled coil</keyword>
<proteinExistence type="inferred from homology"/>
<comment type="subcellular location">
    <subcellularLocation>
        <location evidence="3">Cytoplasm</location>
        <location evidence="3">Cytoskeleton</location>
        <location evidence="3">Cilium axoneme</location>
    </subcellularLocation>
</comment>
<keyword evidence="3" id="KW-0282">Flagellum</keyword>
<dbReference type="PANTHER" id="PTHR19960:SF7">
    <property type="entry name" value="TEKTIN"/>
    <property type="match status" value="1"/>
</dbReference>
<feature type="coiled-coil region" evidence="4">
    <location>
        <begin position="337"/>
        <end position="371"/>
    </location>
</feature>
<protein>
    <recommendedName>
        <fullName evidence="3">Tektin</fullName>
    </recommendedName>
</protein>
<dbReference type="InterPro" id="IPR000435">
    <property type="entry name" value="Tektins"/>
</dbReference>
<keyword evidence="2" id="KW-0963">Cytoplasm</keyword>
<dbReference type="EMBL" id="GEDC01026380">
    <property type="protein sequence ID" value="JAS10918.1"/>
    <property type="molecule type" value="Transcribed_RNA"/>
</dbReference>
<comment type="similarity">
    <text evidence="1 3">Belongs to the tektin family.</text>
</comment>
<evidence type="ECO:0000256" key="3">
    <source>
        <dbReference type="RuleBase" id="RU367040"/>
    </source>
</evidence>
<dbReference type="Pfam" id="PF03148">
    <property type="entry name" value="Tektin"/>
    <property type="match status" value="1"/>
</dbReference>
<keyword evidence="3" id="KW-0966">Cell projection</keyword>
<evidence type="ECO:0000256" key="1">
    <source>
        <dbReference type="ARBA" id="ARBA00007209"/>
    </source>
</evidence>
<reference evidence="5" key="1">
    <citation type="submission" date="2015-12" db="EMBL/GenBank/DDBJ databases">
        <title>De novo transcriptome assembly of four potential Pierce s Disease insect vectors from Arizona vineyards.</title>
        <authorList>
            <person name="Tassone E.E."/>
        </authorList>
    </citation>
    <scope>NUCLEOTIDE SEQUENCE</scope>
</reference>
<dbReference type="InterPro" id="IPR048256">
    <property type="entry name" value="Tektin-like"/>
</dbReference>
<dbReference type="GO" id="GO:0060271">
    <property type="term" value="P:cilium assembly"/>
    <property type="evidence" value="ECO:0007669"/>
    <property type="project" value="UniProtKB-UniRule"/>
</dbReference>
<dbReference type="GO" id="GO:0060294">
    <property type="term" value="P:cilium movement involved in cell motility"/>
    <property type="evidence" value="ECO:0007669"/>
    <property type="project" value="UniProtKB-UniRule"/>
</dbReference>
<keyword evidence="3" id="KW-0969">Cilium</keyword>
<evidence type="ECO:0000313" key="5">
    <source>
        <dbReference type="EMBL" id="JAS10918.1"/>
    </source>
</evidence>